<dbReference type="HOGENOM" id="CLU_1844210_0_0_12"/>
<evidence type="ECO:0000313" key="2">
    <source>
        <dbReference type="Proteomes" id="UP000006546"/>
    </source>
</evidence>
<name>F4LJP3_TREBD</name>
<dbReference type="STRING" id="906968.Trebr_2008"/>
<dbReference type="Proteomes" id="UP000006546">
    <property type="component" value="Chromosome"/>
</dbReference>
<organism evidence="1 2">
    <name type="scientific">Treponema brennaborense (strain DSM 12168 / CIP 105900 / DD5/3)</name>
    <dbReference type="NCBI Taxonomy" id="906968"/>
    <lineage>
        <taxon>Bacteria</taxon>
        <taxon>Pseudomonadati</taxon>
        <taxon>Spirochaetota</taxon>
        <taxon>Spirochaetia</taxon>
        <taxon>Spirochaetales</taxon>
        <taxon>Treponemataceae</taxon>
        <taxon>Treponema</taxon>
    </lineage>
</organism>
<dbReference type="EMBL" id="CP002696">
    <property type="protein sequence ID" value="AEE17423.1"/>
    <property type="molecule type" value="Genomic_DNA"/>
</dbReference>
<accession>F4LJP3</accession>
<evidence type="ECO:0000313" key="1">
    <source>
        <dbReference type="EMBL" id="AEE17423.1"/>
    </source>
</evidence>
<proteinExistence type="predicted"/>
<sequence>MCALTCTGCSDEWGSKCVSINYYLYIGEESAELGPVKDVRRVNADGTLSEYPLLTFDESVPNSVFLGSGGRDLETRRDFTYSVKLEIRYESGKSVRVFASIYVPYLEEDGIYAIPVKFTSKDGSIVYEGKISYIFSRSI</sequence>
<keyword evidence="2" id="KW-1185">Reference proteome</keyword>
<dbReference type="AlphaFoldDB" id="F4LJP3"/>
<gene>
    <name evidence="1" type="ordered locus">Trebr_2008</name>
</gene>
<dbReference type="KEGG" id="tbe:Trebr_2008"/>
<reference evidence="2" key="1">
    <citation type="submission" date="2011-04" db="EMBL/GenBank/DDBJ databases">
        <title>The complete genome of Treponema brennaborense DSM 12168.</title>
        <authorList>
            <person name="Lucas S."/>
            <person name="Han J."/>
            <person name="Lapidus A."/>
            <person name="Bruce D."/>
            <person name="Goodwin L."/>
            <person name="Pitluck S."/>
            <person name="Peters L."/>
            <person name="Kyrpides N."/>
            <person name="Mavromatis K."/>
            <person name="Ivanova N."/>
            <person name="Mikhailova N."/>
            <person name="Pagani I."/>
            <person name="Teshima H."/>
            <person name="Detter J.C."/>
            <person name="Tapia R."/>
            <person name="Han C."/>
            <person name="Land M."/>
            <person name="Hauser L."/>
            <person name="Markowitz V."/>
            <person name="Cheng J.-F."/>
            <person name="Hugenholtz P."/>
            <person name="Woyke T."/>
            <person name="Wu D."/>
            <person name="Gronow S."/>
            <person name="Wellnitz S."/>
            <person name="Brambilla E."/>
            <person name="Klenk H.-P."/>
            <person name="Eisen J.A."/>
        </authorList>
    </citation>
    <scope>NUCLEOTIDE SEQUENCE [LARGE SCALE GENOMIC DNA]</scope>
    <source>
        <strain evidence="2">DSM 12168 / CIP 105900 / DD5/3</strain>
    </source>
</reference>
<protein>
    <submittedName>
        <fullName evidence="1">Uncharacterized protein</fullName>
    </submittedName>
</protein>